<comment type="similarity">
    <text evidence="1">Belongs to the PhoU family.</text>
</comment>
<protein>
    <submittedName>
        <fullName evidence="3">PhoU family transcriptional regulator</fullName>
    </submittedName>
</protein>
<proteinExistence type="inferred from homology"/>
<keyword evidence="4" id="KW-1185">Reference proteome</keyword>
<name>A0ABY5E3K5_9BACT</name>
<dbReference type="EMBL" id="CP100595">
    <property type="protein sequence ID" value="UTJ06737.1"/>
    <property type="molecule type" value="Genomic_DNA"/>
</dbReference>
<accession>A0ABY5E3K5</accession>
<feature type="domain" description="PhoU" evidence="2">
    <location>
        <begin position="16"/>
        <end position="102"/>
    </location>
</feature>
<dbReference type="Pfam" id="PF01895">
    <property type="entry name" value="PhoU"/>
    <property type="match status" value="2"/>
</dbReference>
<feature type="domain" description="PhoU" evidence="2">
    <location>
        <begin position="129"/>
        <end position="209"/>
    </location>
</feature>
<dbReference type="PANTHER" id="PTHR42930">
    <property type="entry name" value="PHOSPHATE-SPECIFIC TRANSPORT SYSTEM ACCESSORY PROTEIN PHOU"/>
    <property type="match status" value="1"/>
</dbReference>
<dbReference type="InterPro" id="IPR026022">
    <property type="entry name" value="PhoU_dom"/>
</dbReference>
<dbReference type="Proteomes" id="UP001060012">
    <property type="component" value="Chromosome"/>
</dbReference>
<sequence>MLRTYEEKKVKIQDEILEIGNSVVEALELTLTGLKDEDLSKLKEIDLSVKKISNKSNEIDNLIVTTLALYSPEAKDLRELVSYLKITNELVRAGANTKAFAKIFRKAFSDDLNTKTILEYAIPLQKSATLALQTSMSMLKETNSKHIEEKYQRVIVEESKTDDLYSMIEKNILKLISKNLELSKEYFDVLSALRKLAKTADRAASIANLLLFAEMGGDIEQSK</sequence>
<evidence type="ECO:0000256" key="1">
    <source>
        <dbReference type="ARBA" id="ARBA00008107"/>
    </source>
</evidence>
<dbReference type="InterPro" id="IPR028366">
    <property type="entry name" value="PhoU"/>
</dbReference>
<dbReference type="Gene3D" id="1.20.58.220">
    <property type="entry name" value="Phosphate transport system protein phou homolog 2, domain 2"/>
    <property type="match status" value="1"/>
</dbReference>
<dbReference type="PANTHER" id="PTHR42930:SF3">
    <property type="entry name" value="PHOSPHATE-SPECIFIC TRANSPORT SYSTEM ACCESSORY PROTEIN PHOU"/>
    <property type="match status" value="1"/>
</dbReference>
<gene>
    <name evidence="3" type="ORF">NJU99_01180</name>
</gene>
<evidence type="ECO:0000259" key="2">
    <source>
        <dbReference type="Pfam" id="PF01895"/>
    </source>
</evidence>
<dbReference type="RefSeq" id="WP_254576916.1">
    <property type="nucleotide sequence ID" value="NZ_CP100595.1"/>
</dbReference>
<dbReference type="SUPFAM" id="SSF109755">
    <property type="entry name" value="PhoU-like"/>
    <property type="match status" value="1"/>
</dbReference>
<evidence type="ECO:0000313" key="4">
    <source>
        <dbReference type="Proteomes" id="UP001060012"/>
    </source>
</evidence>
<dbReference type="InterPro" id="IPR038078">
    <property type="entry name" value="PhoU-like_sf"/>
</dbReference>
<reference evidence="3" key="1">
    <citation type="submission" date="2022-07" db="EMBL/GenBank/DDBJ databases">
        <title>Arcobacter roscoffensis sp. nov., a marine bacterium isolated from coastal seawater collected from Roscoff, France.</title>
        <authorList>
            <person name="Pascual J."/>
            <person name="Lepeaux C."/>
            <person name="Methner A."/>
            <person name="Overmann J."/>
        </authorList>
    </citation>
    <scope>NUCLEOTIDE SEQUENCE</scope>
    <source>
        <strain evidence="3">ARW1-2F2</strain>
    </source>
</reference>
<organism evidence="3 4">
    <name type="scientific">Arcobacter roscoffensis</name>
    <dbReference type="NCBI Taxonomy" id="2961520"/>
    <lineage>
        <taxon>Bacteria</taxon>
        <taxon>Pseudomonadati</taxon>
        <taxon>Campylobacterota</taxon>
        <taxon>Epsilonproteobacteria</taxon>
        <taxon>Campylobacterales</taxon>
        <taxon>Arcobacteraceae</taxon>
        <taxon>Arcobacter</taxon>
    </lineage>
</organism>
<evidence type="ECO:0000313" key="3">
    <source>
        <dbReference type="EMBL" id="UTJ06737.1"/>
    </source>
</evidence>